<accession>A0A1G7SYZ9</accession>
<dbReference type="GO" id="GO:0006355">
    <property type="term" value="P:regulation of DNA-templated transcription"/>
    <property type="evidence" value="ECO:0007669"/>
    <property type="project" value="InterPro"/>
</dbReference>
<evidence type="ECO:0000313" key="2">
    <source>
        <dbReference type="Proteomes" id="UP000183404"/>
    </source>
</evidence>
<gene>
    <name evidence="1" type="ORF">SAMN04244560_02074</name>
</gene>
<dbReference type="AlphaFoldDB" id="A0A1G7SYZ9"/>
<name>A0A1G7SYZ9_THETY</name>
<dbReference type="EMBL" id="FNBS01000058">
    <property type="protein sequence ID" value="SDG28287.1"/>
    <property type="molecule type" value="Genomic_DNA"/>
</dbReference>
<dbReference type="SUPFAM" id="SSF110391">
    <property type="entry name" value="GlpP-like"/>
    <property type="match status" value="1"/>
</dbReference>
<reference evidence="1 2" key="1">
    <citation type="submission" date="2016-10" db="EMBL/GenBank/DDBJ databases">
        <authorList>
            <person name="de Groot N.N."/>
        </authorList>
    </citation>
    <scope>NUCLEOTIDE SEQUENCE [LARGE SCALE GENOMIC DNA]</scope>
    <source>
        <strain evidence="1 2">DSM 569</strain>
    </source>
</reference>
<dbReference type="Gene3D" id="3.20.20.70">
    <property type="entry name" value="Aldolase class I"/>
    <property type="match status" value="1"/>
</dbReference>
<dbReference type="PANTHER" id="PTHR35787:SF1">
    <property type="entry name" value="GLYCEROL UPTAKE OPERON ANTITERMINATOR REGULATORY PROTEIN"/>
    <property type="match status" value="1"/>
</dbReference>
<dbReference type="InterPro" id="IPR006699">
    <property type="entry name" value="GlpP"/>
</dbReference>
<dbReference type="RefSeq" id="WP_004400553.1">
    <property type="nucleotide sequence ID" value="NZ_FNBS01000058.1"/>
</dbReference>
<dbReference type="PIRSF" id="PIRSF016897">
    <property type="entry name" value="GlpP"/>
    <property type="match status" value="1"/>
</dbReference>
<dbReference type="PANTHER" id="PTHR35787">
    <property type="entry name" value="GLYCEROL UPTAKE OPERON ANTITERMINATOR REGULATORY PROTEIN"/>
    <property type="match status" value="1"/>
</dbReference>
<sequence>MREKILDAMRDFPIIAAVREAKDLNTALSSNAQVIFLLTGDIMNISEIVQEVKRHDKIVFVHFDLLEGLGKDNKAVEYLAEKIKPHGIISTRNNILIHAKQFDLFCIQRLFILDSQALKTGFASTKQIVPDAIEVMPGIIPSVISEISVDVHQPVIAGGLVKTKEEVINALKSGAIAVSTSEKNLWFIE</sequence>
<dbReference type="InterPro" id="IPR013785">
    <property type="entry name" value="Aldolase_TIM"/>
</dbReference>
<protein>
    <submittedName>
        <fullName evidence="1">Glycerol uptake operon antiterminator</fullName>
    </submittedName>
</protein>
<evidence type="ECO:0000313" key="1">
    <source>
        <dbReference type="EMBL" id="SDG28287.1"/>
    </source>
</evidence>
<proteinExistence type="predicted"/>
<dbReference type="Pfam" id="PF04309">
    <property type="entry name" value="G3P_antiterm"/>
    <property type="match status" value="1"/>
</dbReference>
<dbReference type="Proteomes" id="UP000183404">
    <property type="component" value="Unassembled WGS sequence"/>
</dbReference>
<organism evidence="1 2">
    <name type="scientific">Thermoanaerobacter thermohydrosulfuricus</name>
    <name type="common">Clostridium thermohydrosulfuricum</name>
    <dbReference type="NCBI Taxonomy" id="1516"/>
    <lineage>
        <taxon>Bacteria</taxon>
        <taxon>Bacillati</taxon>
        <taxon>Bacillota</taxon>
        <taxon>Clostridia</taxon>
        <taxon>Thermoanaerobacterales</taxon>
        <taxon>Thermoanaerobacteraceae</taxon>
        <taxon>Thermoanaerobacter</taxon>
    </lineage>
</organism>
<dbReference type="GO" id="GO:0006071">
    <property type="term" value="P:glycerol metabolic process"/>
    <property type="evidence" value="ECO:0007669"/>
    <property type="project" value="InterPro"/>
</dbReference>